<evidence type="ECO:0000313" key="1">
    <source>
        <dbReference type="Ensembl" id="ENSOSIP00000008327.1"/>
    </source>
</evidence>
<dbReference type="AlphaFoldDB" id="A0A8C7X6Y3"/>
<dbReference type="Pfam" id="PF14724">
    <property type="entry name" value="mit_SMPDase"/>
    <property type="match status" value="1"/>
</dbReference>
<evidence type="ECO:0000313" key="2">
    <source>
        <dbReference type="Proteomes" id="UP000694383"/>
    </source>
</evidence>
<proteinExistence type="predicted"/>
<dbReference type="Ensembl" id="ENSOSIT00000008879.1">
    <property type="protein sequence ID" value="ENSOSIP00000008327.1"/>
    <property type="gene ID" value="ENSOSIG00000005377.1"/>
</dbReference>
<dbReference type="InterPro" id="IPR024129">
    <property type="entry name" value="Sphingomy_SMPD4"/>
</dbReference>
<sequence length="53" mass="5814">MAAPTMPQPSFLLANLKADSTTKPLLQRCQDLVKIIDEYPAKVQLVLLSVCLS</sequence>
<dbReference type="GO" id="GO:0050290">
    <property type="term" value="F:sphingomyelin phosphodiesterase D activity"/>
    <property type="evidence" value="ECO:0007669"/>
    <property type="project" value="InterPro"/>
</dbReference>
<reference evidence="1" key="2">
    <citation type="submission" date="2025-09" db="UniProtKB">
        <authorList>
            <consortium name="Ensembl"/>
        </authorList>
    </citation>
    <scope>IDENTIFICATION</scope>
</reference>
<reference evidence="1" key="1">
    <citation type="submission" date="2025-08" db="UniProtKB">
        <authorList>
            <consortium name="Ensembl"/>
        </authorList>
    </citation>
    <scope>IDENTIFICATION</scope>
</reference>
<dbReference type="GeneTree" id="ENSGT00940000166905"/>
<organism evidence="1 2">
    <name type="scientific">Oryzias sinensis</name>
    <name type="common">Chinese medaka</name>
    <dbReference type="NCBI Taxonomy" id="183150"/>
    <lineage>
        <taxon>Eukaryota</taxon>
        <taxon>Metazoa</taxon>
        <taxon>Chordata</taxon>
        <taxon>Craniata</taxon>
        <taxon>Vertebrata</taxon>
        <taxon>Euteleostomi</taxon>
        <taxon>Actinopterygii</taxon>
        <taxon>Neopterygii</taxon>
        <taxon>Teleostei</taxon>
        <taxon>Neoteleostei</taxon>
        <taxon>Acanthomorphata</taxon>
        <taxon>Ovalentaria</taxon>
        <taxon>Atherinomorphae</taxon>
        <taxon>Beloniformes</taxon>
        <taxon>Adrianichthyidae</taxon>
        <taxon>Oryziinae</taxon>
        <taxon>Oryzias</taxon>
    </lineage>
</organism>
<accession>A0A8C7X6Y3</accession>
<dbReference type="Proteomes" id="UP000694383">
    <property type="component" value="Unplaced"/>
</dbReference>
<keyword evidence="2" id="KW-1185">Reference proteome</keyword>
<protein>
    <submittedName>
        <fullName evidence="1">Uncharacterized protein</fullName>
    </submittedName>
</protein>
<name>A0A8C7X6Y3_9TELE</name>